<evidence type="ECO:0000256" key="6">
    <source>
        <dbReference type="ARBA" id="ARBA00029440"/>
    </source>
</evidence>
<feature type="active site" evidence="7">
    <location>
        <position position="150"/>
    </location>
</feature>
<dbReference type="AlphaFoldDB" id="A0A081BVC7"/>
<dbReference type="Pfam" id="PF01118">
    <property type="entry name" value="Semialdhyde_dh"/>
    <property type="match status" value="1"/>
</dbReference>
<keyword evidence="3" id="KW-0521">NADP</keyword>
<dbReference type="GO" id="GO:0070401">
    <property type="term" value="F:NADP+ binding"/>
    <property type="evidence" value="ECO:0007669"/>
    <property type="project" value="InterPro"/>
</dbReference>
<dbReference type="CDD" id="cd24151">
    <property type="entry name" value="AGPR_1_N_LysY"/>
    <property type="match status" value="1"/>
</dbReference>
<evidence type="ECO:0000256" key="4">
    <source>
        <dbReference type="ARBA" id="ARBA00023002"/>
    </source>
</evidence>
<dbReference type="Pfam" id="PF22698">
    <property type="entry name" value="Semialdhyde_dhC_1"/>
    <property type="match status" value="1"/>
</dbReference>
<dbReference type="GO" id="GO:0003942">
    <property type="term" value="F:N-acetyl-gamma-glutamyl-phosphate reductase activity"/>
    <property type="evidence" value="ECO:0007669"/>
    <property type="project" value="InterPro"/>
</dbReference>
<keyword evidence="4" id="KW-0560">Oxidoreductase</keyword>
<keyword evidence="11" id="KW-1185">Reference proteome</keyword>
<evidence type="ECO:0000256" key="8">
    <source>
        <dbReference type="SAM" id="MobiDB-lite"/>
    </source>
</evidence>
<dbReference type="InterPro" id="IPR000706">
    <property type="entry name" value="AGPR_type-1"/>
</dbReference>
<dbReference type="STRING" id="1499967.U27_03244"/>
<keyword evidence="1" id="KW-0963">Cytoplasm</keyword>
<dbReference type="SUPFAM" id="SSF55347">
    <property type="entry name" value="Glyceraldehyde-3-phosphate dehydrogenase-like, C-terminal domain"/>
    <property type="match status" value="1"/>
</dbReference>
<evidence type="ECO:0000259" key="9">
    <source>
        <dbReference type="SMART" id="SM00859"/>
    </source>
</evidence>
<dbReference type="InterPro" id="IPR000534">
    <property type="entry name" value="Semialdehyde_DH_NAD-bd"/>
</dbReference>
<keyword evidence="2" id="KW-0028">Amino-acid biosynthesis</keyword>
<dbReference type="HOGENOM" id="CLU_006384_0_1_0"/>
<feature type="domain" description="Semialdehyde dehydrogenase NAD-binding" evidence="9">
    <location>
        <begin position="6"/>
        <end position="142"/>
    </location>
</feature>
<protein>
    <submittedName>
        <fullName evidence="10">N-acetyl-gamma-glutamyl-phosphate reductase 1</fullName>
    </submittedName>
</protein>
<accession>A0A081BVC7</accession>
<dbReference type="GO" id="GO:0006526">
    <property type="term" value="P:L-arginine biosynthetic process"/>
    <property type="evidence" value="ECO:0007669"/>
    <property type="project" value="InterPro"/>
</dbReference>
<dbReference type="SMART" id="SM00859">
    <property type="entry name" value="Semialdhyde_dh"/>
    <property type="match status" value="1"/>
</dbReference>
<dbReference type="Gene3D" id="3.40.50.720">
    <property type="entry name" value="NAD(P)-binding Rossmann-like Domain"/>
    <property type="match status" value="1"/>
</dbReference>
<dbReference type="PANTHER" id="PTHR32338:SF11">
    <property type="entry name" value="[LYSW]-L-2-AMINOADIPATE_[LYSW]-L-GLUTAMATE PHOSPHATE REDUCTASE-RELATED"/>
    <property type="match status" value="1"/>
</dbReference>
<dbReference type="Gene3D" id="3.30.360.10">
    <property type="entry name" value="Dihydrodipicolinate Reductase, domain 2"/>
    <property type="match status" value="1"/>
</dbReference>
<keyword evidence="5" id="KW-0457">Lysine biosynthesis</keyword>
<gene>
    <name evidence="10" type="ORF">U27_03244</name>
</gene>
<evidence type="ECO:0000256" key="3">
    <source>
        <dbReference type="ARBA" id="ARBA00022857"/>
    </source>
</evidence>
<dbReference type="HAMAP" id="MF_00150">
    <property type="entry name" value="ArgC_type1"/>
    <property type="match status" value="1"/>
</dbReference>
<dbReference type="SUPFAM" id="SSF51735">
    <property type="entry name" value="NAD(P)-binding Rossmann-fold domains"/>
    <property type="match status" value="1"/>
</dbReference>
<feature type="region of interest" description="Disordered" evidence="8">
    <location>
        <begin position="181"/>
        <end position="202"/>
    </location>
</feature>
<proteinExistence type="inferred from homology"/>
<dbReference type="InterPro" id="IPR023013">
    <property type="entry name" value="AGPR_AS"/>
</dbReference>
<dbReference type="NCBIfam" id="TIGR01850">
    <property type="entry name" value="argC"/>
    <property type="match status" value="1"/>
</dbReference>
<dbReference type="eggNOG" id="COG0002">
    <property type="taxonomic scope" value="Bacteria"/>
</dbReference>
<evidence type="ECO:0000313" key="10">
    <source>
        <dbReference type="EMBL" id="GAK56282.1"/>
    </source>
</evidence>
<sequence length="348" mass="38424">MNRTLRASIVGASGYAGGELLRLLLDHPQIEVQQATSESNQTKYLYSLHPNLRGRTTLKFSSVADLEPCDVLFVSLPHKTSMEKVPQLREKAKYIIDLSADFRLNTPDTYKHWYKVDHAAPELLPEFAYGIPEVNRAHIKISRFASGAGCNATATILGLYPLVKAGISIERVIVDIKAGSSEGGNKPSLASHHPERSGCVRSFSPVGHRHTAEVLQVMGWTEASKVQMSVTAIDMVRGILATLHVFTPEKLRDKDLWKIFRMAYQDEPFMRIVKDSQGIYRYPEPKILIGSNYCDVGFEIDEESGRIVIISAIDNLMKGAAGNAVQAMNVMCGFPETAGLSFPGLHPV</sequence>
<dbReference type="GO" id="GO:0009085">
    <property type="term" value="P:lysine biosynthetic process"/>
    <property type="evidence" value="ECO:0007669"/>
    <property type="project" value="UniProtKB-KW"/>
</dbReference>
<dbReference type="Proteomes" id="UP000030661">
    <property type="component" value="Unassembled WGS sequence"/>
</dbReference>
<evidence type="ECO:0000256" key="5">
    <source>
        <dbReference type="ARBA" id="ARBA00023154"/>
    </source>
</evidence>
<evidence type="ECO:0000313" key="11">
    <source>
        <dbReference type="Proteomes" id="UP000030661"/>
    </source>
</evidence>
<dbReference type="InterPro" id="IPR050085">
    <property type="entry name" value="AGPR"/>
</dbReference>
<dbReference type="GO" id="GO:0051287">
    <property type="term" value="F:NAD binding"/>
    <property type="evidence" value="ECO:0007669"/>
    <property type="project" value="InterPro"/>
</dbReference>
<dbReference type="PROSITE" id="PS01224">
    <property type="entry name" value="ARGC"/>
    <property type="match status" value="1"/>
</dbReference>
<dbReference type="EMBL" id="DF820464">
    <property type="protein sequence ID" value="GAK56282.1"/>
    <property type="molecule type" value="Genomic_DNA"/>
</dbReference>
<organism evidence="10">
    <name type="scientific">Vecturithrix granuli</name>
    <dbReference type="NCBI Taxonomy" id="1499967"/>
    <lineage>
        <taxon>Bacteria</taxon>
        <taxon>Candidatus Moduliflexota</taxon>
        <taxon>Candidatus Vecturitrichia</taxon>
        <taxon>Candidatus Vecturitrichales</taxon>
        <taxon>Candidatus Vecturitrichaceae</taxon>
        <taxon>Candidatus Vecturithrix</taxon>
    </lineage>
</organism>
<dbReference type="HAMAP" id="MF_02083">
    <property type="entry name" value="LysY"/>
    <property type="match status" value="1"/>
</dbReference>
<evidence type="ECO:0000256" key="1">
    <source>
        <dbReference type="ARBA" id="ARBA00022490"/>
    </source>
</evidence>
<dbReference type="PANTHER" id="PTHR32338">
    <property type="entry name" value="N-ACETYL-GAMMA-GLUTAMYL-PHOSPHATE REDUCTASE, CHLOROPLASTIC-RELATED-RELATED"/>
    <property type="match status" value="1"/>
</dbReference>
<dbReference type="InterPro" id="IPR058924">
    <property type="entry name" value="AGPR_dimerisation_dom"/>
</dbReference>
<dbReference type="CDD" id="cd23939">
    <property type="entry name" value="AGPR_1_C_LysY"/>
    <property type="match status" value="1"/>
</dbReference>
<comment type="pathway">
    <text evidence="6">Amino-acid biosynthesis.</text>
</comment>
<dbReference type="InterPro" id="IPR036291">
    <property type="entry name" value="NAD(P)-bd_dom_sf"/>
</dbReference>
<name>A0A081BVC7_VECG1</name>
<reference evidence="10" key="1">
    <citation type="journal article" date="2015" name="PeerJ">
        <title>First genomic representation of candidate bacterial phylum KSB3 points to enhanced environmental sensing as a trigger of wastewater bulking.</title>
        <authorList>
            <person name="Sekiguchi Y."/>
            <person name="Ohashi A."/>
            <person name="Parks D.H."/>
            <person name="Yamauchi T."/>
            <person name="Tyson G.W."/>
            <person name="Hugenholtz P."/>
        </authorList>
    </citation>
    <scope>NUCLEOTIDE SEQUENCE [LARGE SCALE GENOMIC DNA]</scope>
</reference>
<evidence type="ECO:0000256" key="2">
    <source>
        <dbReference type="ARBA" id="ARBA00022605"/>
    </source>
</evidence>
<dbReference type="InterPro" id="IPR037535">
    <property type="entry name" value="LysY"/>
</dbReference>
<evidence type="ECO:0000256" key="7">
    <source>
        <dbReference type="PROSITE-ProRule" id="PRU10010"/>
    </source>
</evidence>